<proteinExistence type="predicted"/>
<dbReference type="Gene3D" id="2.60.200.40">
    <property type="match status" value="1"/>
</dbReference>
<organism evidence="2 3">
    <name type="scientific">Candidatus Acidulodesulfobacterium ferriphilum</name>
    <dbReference type="NCBI Taxonomy" id="2597223"/>
    <lineage>
        <taxon>Bacteria</taxon>
        <taxon>Deltaproteobacteria</taxon>
        <taxon>Candidatus Acidulodesulfobacterales</taxon>
        <taxon>Candidatus Acidulodesulfobacterium</taxon>
    </lineage>
</organism>
<dbReference type="InterPro" id="IPR045540">
    <property type="entry name" value="YegS/DAGK_C"/>
</dbReference>
<evidence type="ECO:0000313" key="2">
    <source>
        <dbReference type="EMBL" id="RZD15207.1"/>
    </source>
</evidence>
<reference evidence="2 3" key="1">
    <citation type="submission" date="2019-01" db="EMBL/GenBank/DDBJ databases">
        <title>Insights into ecological role of a new deltaproteobacterial order Candidatus Sinidesulfobacterales (Sva0485) by metagenomics and metatranscriptomics.</title>
        <authorList>
            <person name="Tan S."/>
            <person name="Liu J."/>
            <person name="Fang Y."/>
            <person name="Hedlund B.P."/>
            <person name="Lian Z.H."/>
            <person name="Huang L.Y."/>
            <person name="Li J.T."/>
            <person name="Huang L.N."/>
            <person name="Li W.J."/>
            <person name="Jiang H.C."/>
            <person name="Dong H.L."/>
            <person name="Shu W.S."/>
        </authorList>
    </citation>
    <scope>NUCLEOTIDE SEQUENCE [LARGE SCALE GENOMIC DNA]</scope>
    <source>
        <strain evidence="2">AP3</strain>
    </source>
</reference>
<dbReference type="AlphaFoldDB" id="A0A519BD72"/>
<sequence length="322" mass="36846">MIFLKKVLIIYNPKSGRFSEDKLSYILNFFKSKNILTYPLNMIERPIKKNLANFFDMVLVAGGDGSLNYVINNLVFSDIPIAHLPTGTVNLFALENKTPYSLGEALNEIIYKYKPVKINLGKANEQYFIAMVGIGLDAFIVKSMEEKIRKSKKRIYNNSIKYLNYICNIIKISGNYKFYDLSLNVIDSGNTGDSNAHGFERRELHYAKEIIVSNIRYYGGPFKVFPKNSPLDDKFDIRLVKDVNNRIQTIFSILKSLTLYKKYEDNPDFYIKAGKIYISSLDPAQNEKIYYQCDGEFAGTLPVEIEKVNNAVTMLVNPASFL</sequence>
<dbReference type="Pfam" id="PF00781">
    <property type="entry name" value="DAGK_cat"/>
    <property type="match status" value="1"/>
</dbReference>
<dbReference type="PROSITE" id="PS50146">
    <property type="entry name" value="DAGK"/>
    <property type="match status" value="1"/>
</dbReference>
<dbReference type="Pfam" id="PF19279">
    <property type="entry name" value="YegS_C"/>
    <property type="match status" value="1"/>
</dbReference>
<dbReference type="EMBL" id="SGBD01000001">
    <property type="protein sequence ID" value="RZD15207.1"/>
    <property type="molecule type" value="Genomic_DNA"/>
</dbReference>
<name>A0A519BD72_9DELT</name>
<feature type="domain" description="DAGKc" evidence="1">
    <location>
        <begin position="2"/>
        <end position="127"/>
    </location>
</feature>
<dbReference type="GO" id="GO:0016301">
    <property type="term" value="F:kinase activity"/>
    <property type="evidence" value="ECO:0007669"/>
    <property type="project" value="InterPro"/>
</dbReference>
<evidence type="ECO:0000313" key="3">
    <source>
        <dbReference type="Proteomes" id="UP000320813"/>
    </source>
</evidence>
<accession>A0A519BD72</accession>
<dbReference type="Gene3D" id="3.40.50.10330">
    <property type="entry name" value="Probable inorganic polyphosphate/atp-NAD kinase, domain 1"/>
    <property type="match status" value="1"/>
</dbReference>
<protein>
    <recommendedName>
        <fullName evidence="1">DAGKc domain-containing protein</fullName>
    </recommendedName>
</protein>
<evidence type="ECO:0000259" key="1">
    <source>
        <dbReference type="PROSITE" id="PS50146"/>
    </source>
</evidence>
<dbReference type="InterPro" id="IPR016064">
    <property type="entry name" value="NAD/diacylglycerol_kinase_sf"/>
</dbReference>
<comment type="caution">
    <text evidence="2">The sequence shown here is derived from an EMBL/GenBank/DDBJ whole genome shotgun (WGS) entry which is preliminary data.</text>
</comment>
<gene>
    <name evidence="2" type="ORF">EVJ47_02765</name>
</gene>
<dbReference type="SUPFAM" id="SSF111331">
    <property type="entry name" value="NAD kinase/diacylglycerol kinase-like"/>
    <property type="match status" value="1"/>
</dbReference>
<dbReference type="InterPro" id="IPR001206">
    <property type="entry name" value="Diacylglycerol_kinase_cat_dom"/>
</dbReference>
<dbReference type="Proteomes" id="UP000320813">
    <property type="component" value="Unassembled WGS sequence"/>
</dbReference>
<dbReference type="InterPro" id="IPR017438">
    <property type="entry name" value="ATP-NAD_kinase_N"/>
</dbReference>